<evidence type="ECO:0000313" key="2">
    <source>
        <dbReference type="Proteomes" id="UP000199643"/>
    </source>
</evidence>
<dbReference type="EMBL" id="FNCH01000009">
    <property type="protein sequence ID" value="SDG67812.1"/>
    <property type="molecule type" value="Genomic_DNA"/>
</dbReference>
<name>A0A1G7W785_9SPHI</name>
<accession>A0A1G7W785</accession>
<proteinExistence type="predicted"/>
<dbReference type="Proteomes" id="UP000199643">
    <property type="component" value="Unassembled WGS sequence"/>
</dbReference>
<protein>
    <submittedName>
        <fullName evidence="1">Uncharacterized protein</fullName>
    </submittedName>
</protein>
<dbReference type="OrthoDB" id="882482at2"/>
<dbReference type="STRING" id="405671.SAMN05421827_109130"/>
<sequence>MAIASLTSWLNDPNRTYEHGKLLYDQYGDNKSLSALFKSGSTSFHLSKLTAALAALNLKANLEPKPIIILEAPEPEPSPEKMRISYDSAPDQIIQILEKKRFNYAKARRLFEAVRVMDSQQHRLDAAIEILDLMDEVNEAWAIIDEWNDTGHLREQEQKQVVVDVQHMSLQQLLKEKANLGPNISKDRKKLKVADSDKSRLKITQRIEAREARYKLVLERIDGYAI</sequence>
<organism evidence="1 2">
    <name type="scientific">Pedobacter terrae</name>
    <dbReference type="NCBI Taxonomy" id="405671"/>
    <lineage>
        <taxon>Bacteria</taxon>
        <taxon>Pseudomonadati</taxon>
        <taxon>Bacteroidota</taxon>
        <taxon>Sphingobacteriia</taxon>
        <taxon>Sphingobacteriales</taxon>
        <taxon>Sphingobacteriaceae</taxon>
        <taxon>Pedobacter</taxon>
    </lineage>
</organism>
<dbReference type="AlphaFoldDB" id="A0A1G7W785"/>
<keyword evidence="2" id="KW-1185">Reference proteome</keyword>
<reference evidence="2" key="1">
    <citation type="submission" date="2016-10" db="EMBL/GenBank/DDBJ databases">
        <authorList>
            <person name="Varghese N."/>
            <person name="Submissions S."/>
        </authorList>
    </citation>
    <scope>NUCLEOTIDE SEQUENCE [LARGE SCALE GENOMIC DNA]</scope>
    <source>
        <strain evidence="2">DSM 17933</strain>
    </source>
</reference>
<gene>
    <name evidence="1" type="ORF">SAMN05421827_109130</name>
</gene>
<dbReference type="RefSeq" id="WP_090500554.1">
    <property type="nucleotide sequence ID" value="NZ_FNCH01000009.1"/>
</dbReference>
<evidence type="ECO:0000313" key="1">
    <source>
        <dbReference type="EMBL" id="SDG67812.1"/>
    </source>
</evidence>